<dbReference type="Proteomes" id="UP000267223">
    <property type="component" value="Unassembled WGS sequence"/>
</dbReference>
<evidence type="ECO:0000313" key="3">
    <source>
        <dbReference type="Proteomes" id="UP000267223"/>
    </source>
</evidence>
<name>A0A3M9NAU7_9BACT</name>
<comment type="caution">
    <text evidence="2">The sequence shown here is derived from an EMBL/GenBank/DDBJ whole genome shotgun (WGS) entry which is preliminary data.</text>
</comment>
<reference evidence="2 3" key="1">
    <citation type="submission" date="2018-11" db="EMBL/GenBank/DDBJ databases">
        <title>Draft genome sequence of Ferruginibacter sp. BO-59.</title>
        <authorList>
            <person name="Im W.T."/>
        </authorList>
    </citation>
    <scope>NUCLEOTIDE SEQUENCE [LARGE SCALE GENOMIC DNA]</scope>
    <source>
        <strain evidence="2 3">BO-59</strain>
    </source>
</reference>
<dbReference type="InterPro" id="IPR000182">
    <property type="entry name" value="GNAT_dom"/>
</dbReference>
<gene>
    <name evidence="2" type="ORF">EFY79_15095</name>
</gene>
<dbReference type="EMBL" id="RJJR01000013">
    <property type="protein sequence ID" value="RNI34505.1"/>
    <property type="molecule type" value="Genomic_DNA"/>
</dbReference>
<organism evidence="2 3">
    <name type="scientific">Hanamia caeni</name>
    <dbReference type="NCBI Taxonomy" id="2294116"/>
    <lineage>
        <taxon>Bacteria</taxon>
        <taxon>Pseudomonadati</taxon>
        <taxon>Bacteroidota</taxon>
        <taxon>Chitinophagia</taxon>
        <taxon>Chitinophagales</taxon>
        <taxon>Chitinophagaceae</taxon>
        <taxon>Hanamia</taxon>
    </lineage>
</organism>
<evidence type="ECO:0000259" key="1">
    <source>
        <dbReference type="PROSITE" id="PS51186"/>
    </source>
</evidence>
<evidence type="ECO:0000313" key="2">
    <source>
        <dbReference type="EMBL" id="RNI34505.1"/>
    </source>
</evidence>
<keyword evidence="2" id="KW-0808">Transferase</keyword>
<sequence length="154" mass="18149">MITWQCKYFTDLTNFELYKILQLRNEVFVVEQNCVYQDCDDKDLKAYHLMAWKDENLIAYTRLLAKGISYDHAASIGRVLTSPSFRKRNIGKELMQKSISEIYTLFGQTAIKVSAQYYLKKFYESFGFVQQSEIYLEDGIEHIRMVLKVNKAIK</sequence>
<dbReference type="Pfam" id="PF13673">
    <property type="entry name" value="Acetyltransf_10"/>
    <property type="match status" value="1"/>
</dbReference>
<proteinExistence type="predicted"/>
<dbReference type="PROSITE" id="PS51186">
    <property type="entry name" value="GNAT"/>
    <property type="match status" value="1"/>
</dbReference>
<keyword evidence="3" id="KW-1185">Reference proteome</keyword>
<dbReference type="AlphaFoldDB" id="A0A3M9NAU7"/>
<dbReference type="CDD" id="cd04301">
    <property type="entry name" value="NAT_SF"/>
    <property type="match status" value="1"/>
</dbReference>
<dbReference type="InterPro" id="IPR016181">
    <property type="entry name" value="Acyl_CoA_acyltransferase"/>
</dbReference>
<accession>A0A3M9NAU7</accession>
<dbReference type="GO" id="GO:0016747">
    <property type="term" value="F:acyltransferase activity, transferring groups other than amino-acyl groups"/>
    <property type="evidence" value="ECO:0007669"/>
    <property type="project" value="InterPro"/>
</dbReference>
<dbReference type="OrthoDB" id="9796171at2"/>
<dbReference type="SUPFAM" id="SSF55729">
    <property type="entry name" value="Acyl-CoA N-acyltransferases (Nat)"/>
    <property type="match status" value="1"/>
</dbReference>
<dbReference type="Gene3D" id="3.40.630.30">
    <property type="match status" value="1"/>
</dbReference>
<protein>
    <submittedName>
        <fullName evidence="2">GNAT family N-acetyltransferase</fullName>
    </submittedName>
</protein>
<feature type="domain" description="N-acetyltransferase" evidence="1">
    <location>
        <begin position="7"/>
        <end position="150"/>
    </location>
</feature>